<dbReference type="OrthoDB" id="4768329at2759"/>
<dbReference type="Proteomes" id="UP000481858">
    <property type="component" value="Unassembled WGS sequence"/>
</dbReference>
<name>A0A7C8IGD5_9PEZI</name>
<gene>
    <name evidence="2" type="ORF">GQX73_g10582</name>
</gene>
<comment type="caution">
    <text evidence="2">The sequence shown here is derived from an EMBL/GenBank/DDBJ whole genome shotgun (WGS) entry which is preliminary data.</text>
</comment>
<feature type="compositionally biased region" description="Basic and acidic residues" evidence="1">
    <location>
        <begin position="1"/>
        <end position="10"/>
    </location>
</feature>
<feature type="region of interest" description="Disordered" evidence="1">
    <location>
        <begin position="34"/>
        <end position="125"/>
    </location>
</feature>
<feature type="compositionally biased region" description="Basic and acidic residues" evidence="1">
    <location>
        <begin position="34"/>
        <end position="55"/>
    </location>
</feature>
<keyword evidence="3" id="KW-1185">Reference proteome</keyword>
<reference evidence="2 3" key="1">
    <citation type="submission" date="2019-12" db="EMBL/GenBank/DDBJ databases">
        <title>Draft genome sequence of the ascomycete Xylaria multiplex DSM 110363.</title>
        <authorList>
            <person name="Buettner E."/>
            <person name="Kellner H."/>
        </authorList>
    </citation>
    <scope>NUCLEOTIDE SEQUENCE [LARGE SCALE GENOMIC DNA]</scope>
    <source>
        <strain evidence="2 3">DSM 110363</strain>
    </source>
</reference>
<organism evidence="2 3">
    <name type="scientific">Xylaria multiplex</name>
    <dbReference type="NCBI Taxonomy" id="323545"/>
    <lineage>
        <taxon>Eukaryota</taxon>
        <taxon>Fungi</taxon>
        <taxon>Dikarya</taxon>
        <taxon>Ascomycota</taxon>
        <taxon>Pezizomycotina</taxon>
        <taxon>Sordariomycetes</taxon>
        <taxon>Xylariomycetidae</taxon>
        <taxon>Xylariales</taxon>
        <taxon>Xylariaceae</taxon>
        <taxon>Xylaria</taxon>
    </lineage>
</organism>
<accession>A0A7C8IGD5</accession>
<dbReference type="InParanoid" id="A0A7C8IGD5"/>
<protein>
    <submittedName>
        <fullName evidence="2">Uncharacterized protein</fullName>
    </submittedName>
</protein>
<dbReference type="EMBL" id="WUBL01000245">
    <property type="protein sequence ID" value="KAF2962989.1"/>
    <property type="molecule type" value="Genomic_DNA"/>
</dbReference>
<evidence type="ECO:0000313" key="2">
    <source>
        <dbReference type="EMBL" id="KAF2962989.1"/>
    </source>
</evidence>
<evidence type="ECO:0000313" key="3">
    <source>
        <dbReference type="Proteomes" id="UP000481858"/>
    </source>
</evidence>
<feature type="region of interest" description="Disordered" evidence="1">
    <location>
        <begin position="1"/>
        <end position="20"/>
    </location>
</feature>
<proteinExistence type="predicted"/>
<evidence type="ECO:0000256" key="1">
    <source>
        <dbReference type="SAM" id="MobiDB-lite"/>
    </source>
</evidence>
<feature type="compositionally biased region" description="Basic and acidic residues" evidence="1">
    <location>
        <begin position="68"/>
        <end position="78"/>
    </location>
</feature>
<dbReference type="AlphaFoldDB" id="A0A7C8IGD5"/>
<sequence length="125" mass="13926">MSDPKSKSSDKGLQYPPPVHIRTLLYPDVAVEYPEKIKQKDSKKQPSLDWLKDADTYEASKQPVAKNDQPKEEDHKEGGLPVWMTDADGYEPVAKKDQSKGQGHKGGSGGLPAWMTDADDYEPKK</sequence>